<dbReference type="Proteomes" id="UP000887572">
    <property type="component" value="Unplaced"/>
</dbReference>
<evidence type="ECO:0000259" key="6">
    <source>
        <dbReference type="PROSITE" id="PS51134"/>
    </source>
</evidence>
<sequence>MFIEFRAFSFSCLKGLTVKPCPFVRLSLENMSIVCPSHPGADLVEDSRTGDLICTRCGLAAVTINDGSSSDDDFGEEENGTRGDAGREVGSTNKWGNAHRNYYGTSYVDLDFGGVNDSEEEQMLQLEEDDAMIRQKKFESANSLVNFDILIDCSAEESSEKSELFEVLHITTTKDVTDACNTLEHKDQTTNKQHGLNLSVETARNRERSSEKRIPIENRRKISYKIQKNKGTRKDKGRRKEKQRHSRVMKRSQYEKALIKRRSQVPDMRREIEKYGGEKRGIRISTIRSIKF</sequence>
<dbReference type="PANTHER" id="PTHR13237">
    <property type="entry name" value="SOMETHING ABOUT SILENCING PROTEIN 10-RELATED"/>
    <property type="match status" value="1"/>
</dbReference>
<feature type="region of interest" description="Disordered" evidence="5">
    <location>
        <begin position="224"/>
        <end position="251"/>
    </location>
</feature>
<keyword evidence="7" id="KW-1185">Reference proteome</keyword>
<dbReference type="WBParaSite" id="Gr19_v10_g11423.t1">
    <property type="protein sequence ID" value="Gr19_v10_g11423.t1"/>
    <property type="gene ID" value="Gr19_v10_g11423"/>
</dbReference>
<feature type="domain" description="TFIIB-type" evidence="6">
    <location>
        <begin position="31"/>
        <end position="62"/>
    </location>
</feature>
<dbReference type="AlphaFoldDB" id="A0A914GUY3"/>
<evidence type="ECO:0000256" key="2">
    <source>
        <dbReference type="ARBA" id="ARBA00010979"/>
    </source>
</evidence>
<keyword evidence="4" id="KW-0863">Zinc-finger</keyword>
<dbReference type="PROSITE" id="PS51134">
    <property type="entry name" value="ZF_TFIIB"/>
    <property type="match status" value="1"/>
</dbReference>
<keyword evidence="4" id="KW-0862">Zinc</keyword>
<proteinExistence type="inferred from homology"/>
<keyword evidence="3" id="KW-0539">Nucleus</keyword>
<reference evidence="8" key="1">
    <citation type="submission" date="2022-11" db="UniProtKB">
        <authorList>
            <consortium name="WormBaseParasite"/>
        </authorList>
    </citation>
    <scope>IDENTIFICATION</scope>
</reference>
<dbReference type="GO" id="GO:0008270">
    <property type="term" value="F:zinc ion binding"/>
    <property type="evidence" value="ECO:0007669"/>
    <property type="project" value="UniProtKB-KW"/>
</dbReference>
<dbReference type="Gene3D" id="2.20.25.10">
    <property type="match status" value="1"/>
</dbReference>
<comment type="subcellular location">
    <subcellularLocation>
        <location evidence="1">Nucleus</location>
    </subcellularLocation>
</comment>
<feature type="compositionally biased region" description="Acidic residues" evidence="5">
    <location>
        <begin position="69"/>
        <end position="78"/>
    </location>
</feature>
<dbReference type="Pfam" id="PF09368">
    <property type="entry name" value="Sas10"/>
    <property type="match status" value="1"/>
</dbReference>
<dbReference type="InterPro" id="IPR013137">
    <property type="entry name" value="Znf_TFIIB"/>
</dbReference>
<dbReference type="GO" id="GO:0000462">
    <property type="term" value="P:maturation of SSU-rRNA from tricistronic rRNA transcript (SSU-rRNA, 5.8S rRNA, LSU-rRNA)"/>
    <property type="evidence" value="ECO:0007669"/>
    <property type="project" value="TreeGrafter"/>
</dbReference>
<evidence type="ECO:0000313" key="8">
    <source>
        <dbReference type="WBParaSite" id="Gr19_v10_g11423.t1"/>
    </source>
</evidence>
<keyword evidence="4" id="KW-0479">Metal-binding</keyword>
<dbReference type="SUPFAM" id="SSF57783">
    <property type="entry name" value="Zinc beta-ribbon"/>
    <property type="match status" value="1"/>
</dbReference>
<evidence type="ECO:0000256" key="1">
    <source>
        <dbReference type="ARBA" id="ARBA00004123"/>
    </source>
</evidence>
<dbReference type="PANTHER" id="PTHR13237:SF8">
    <property type="entry name" value="SOMETHING ABOUT SILENCING PROTEIN 10"/>
    <property type="match status" value="1"/>
</dbReference>
<evidence type="ECO:0000256" key="3">
    <source>
        <dbReference type="ARBA" id="ARBA00023242"/>
    </source>
</evidence>
<evidence type="ECO:0000256" key="4">
    <source>
        <dbReference type="PROSITE-ProRule" id="PRU00469"/>
    </source>
</evidence>
<accession>A0A914GUY3</accession>
<evidence type="ECO:0000256" key="5">
    <source>
        <dbReference type="SAM" id="MobiDB-lite"/>
    </source>
</evidence>
<dbReference type="GO" id="GO:0032040">
    <property type="term" value="C:small-subunit processome"/>
    <property type="evidence" value="ECO:0007669"/>
    <property type="project" value="TreeGrafter"/>
</dbReference>
<feature type="compositionally biased region" description="Basic residues" evidence="5">
    <location>
        <begin position="224"/>
        <end position="250"/>
    </location>
</feature>
<comment type="similarity">
    <text evidence="2">Belongs to the SAS10 family.</text>
</comment>
<organism evidence="7 8">
    <name type="scientific">Globodera rostochiensis</name>
    <name type="common">Golden nematode worm</name>
    <name type="synonym">Heterodera rostochiensis</name>
    <dbReference type="NCBI Taxonomy" id="31243"/>
    <lineage>
        <taxon>Eukaryota</taxon>
        <taxon>Metazoa</taxon>
        <taxon>Ecdysozoa</taxon>
        <taxon>Nematoda</taxon>
        <taxon>Chromadorea</taxon>
        <taxon>Rhabditida</taxon>
        <taxon>Tylenchina</taxon>
        <taxon>Tylenchomorpha</taxon>
        <taxon>Tylenchoidea</taxon>
        <taxon>Heteroderidae</taxon>
        <taxon>Heteroderinae</taxon>
        <taxon>Globodera</taxon>
    </lineage>
</organism>
<name>A0A914GUY3_GLORO</name>
<evidence type="ECO:0000313" key="7">
    <source>
        <dbReference type="Proteomes" id="UP000887572"/>
    </source>
</evidence>
<protein>
    <submittedName>
        <fullName evidence="8">TFIIB-type domain-containing protein</fullName>
    </submittedName>
</protein>
<feature type="region of interest" description="Disordered" evidence="5">
    <location>
        <begin position="68"/>
        <end position="91"/>
    </location>
</feature>
<dbReference type="InterPro" id="IPR018972">
    <property type="entry name" value="Sas10_C_dom"/>
</dbReference>